<organism evidence="3 4">
    <name type="scientific">Pendulispora albinea</name>
    <dbReference type="NCBI Taxonomy" id="2741071"/>
    <lineage>
        <taxon>Bacteria</taxon>
        <taxon>Pseudomonadati</taxon>
        <taxon>Myxococcota</taxon>
        <taxon>Myxococcia</taxon>
        <taxon>Myxococcales</taxon>
        <taxon>Sorangiineae</taxon>
        <taxon>Pendulisporaceae</taxon>
        <taxon>Pendulispora</taxon>
    </lineage>
</organism>
<dbReference type="Gene3D" id="3.40.50.1110">
    <property type="entry name" value="SGNH hydrolase"/>
    <property type="match status" value="1"/>
</dbReference>
<accession>A0ABZ2LLL3</accession>
<dbReference type="Proteomes" id="UP001370348">
    <property type="component" value="Chromosome"/>
</dbReference>
<dbReference type="InterPro" id="IPR036514">
    <property type="entry name" value="SGNH_hydro_sf"/>
</dbReference>
<feature type="chain" id="PRO_5045781598" evidence="1">
    <location>
        <begin position="21"/>
        <end position="391"/>
    </location>
</feature>
<protein>
    <submittedName>
        <fullName evidence="3">SGNH/GDSL hydrolase family protein</fullName>
    </submittedName>
</protein>
<dbReference type="Pfam" id="PF13472">
    <property type="entry name" value="Lipase_GDSL_2"/>
    <property type="match status" value="1"/>
</dbReference>
<dbReference type="EMBL" id="CP089984">
    <property type="protein sequence ID" value="WXB11627.1"/>
    <property type="molecule type" value="Genomic_DNA"/>
</dbReference>
<dbReference type="SUPFAM" id="SSF52266">
    <property type="entry name" value="SGNH hydrolase"/>
    <property type="match status" value="1"/>
</dbReference>
<evidence type="ECO:0000256" key="1">
    <source>
        <dbReference type="SAM" id="SignalP"/>
    </source>
</evidence>
<gene>
    <name evidence="3" type="ORF">LZC94_27660</name>
</gene>
<sequence>MRLRCAGSMGVLVLSQCFLACSSSSSDTPGTPIELRGDYGSSGGGPIREINFVDDTHYLLWRSPCAEGEQPEPGSDRCRESGAYALNEARTELSLTNAETGETKKMPFRSLGAKTSMVDGSHTGSALHPQSGGLTNDGGVSLVQKPVSLASSFEAGAQQFQRGVYVALGDSYASGLGTRQYTDDGCKRSDFAYAKLIADARGYELKHVACQGDKIPQVEGQLSALSSDTTLVTLSVGGNDTGFSDVITQCAKPAPWDCWDDINGATRFINNELEGKLDGLYKNIRSKAPNARVFIIGYPKLLSGRECNFIAHISNGEQTQLNNVANRLSAKIESVARSNGFEYIDAREAFKDHAVCADQEWINGTAFTVDESFHPNRDGHRGYKELIVPKL</sequence>
<keyword evidence="4" id="KW-1185">Reference proteome</keyword>
<dbReference type="PANTHER" id="PTHR37981:SF1">
    <property type="entry name" value="SGNH HYDROLASE-TYPE ESTERASE DOMAIN-CONTAINING PROTEIN"/>
    <property type="match status" value="1"/>
</dbReference>
<proteinExistence type="predicted"/>
<dbReference type="GO" id="GO:0016787">
    <property type="term" value="F:hydrolase activity"/>
    <property type="evidence" value="ECO:0007669"/>
    <property type="project" value="UniProtKB-KW"/>
</dbReference>
<keyword evidence="3" id="KW-0378">Hydrolase</keyword>
<evidence type="ECO:0000313" key="3">
    <source>
        <dbReference type="EMBL" id="WXB11627.1"/>
    </source>
</evidence>
<dbReference type="PANTHER" id="PTHR37981">
    <property type="entry name" value="LIPASE 2"/>
    <property type="match status" value="1"/>
</dbReference>
<name>A0ABZ2LLL3_9BACT</name>
<dbReference type="InterPro" id="IPR013830">
    <property type="entry name" value="SGNH_hydro"/>
</dbReference>
<feature type="signal peptide" evidence="1">
    <location>
        <begin position="1"/>
        <end position="20"/>
    </location>
</feature>
<feature type="domain" description="SGNH hydrolase-type esterase" evidence="2">
    <location>
        <begin position="167"/>
        <end position="381"/>
    </location>
</feature>
<dbReference type="CDD" id="cd01823">
    <property type="entry name" value="SEST_like"/>
    <property type="match status" value="1"/>
</dbReference>
<evidence type="ECO:0000259" key="2">
    <source>
        <dbReference type="Pfam" id="PF13472"/>
    </source>
</evidence>
<dbReference type="RefSeq" id="WP_394821247.1">
    <property type="nucleotide sequence ID" value="NZ_CP089984.1"/>
</dbReference>
<dbReference type="InterPro" id="IPR037460">
    <property type="entry name" value="SEST-like"/>
</dbReference>
<reference evidence="3 4" key="1">
    <citation type="submission" date="2021-12" db="EMBL/GenBank/DDBJ databases">
        <title>Discovery of the Pendulisporaceae a myxobacterial family with distinct sporulation behavior and unique specialized metabolism.</title>
        <authorList>
            <person name="Garcia R."/>
            <person name="Popoff A."/>
            <person name="Bader C.D."/>
            <person name="Loehr J."/>
            <person name="Walesch S."/>
            <person name="Walt C."/>
            <person name="Boldt J."/>
            <person name="Bunk B."/>
            <person name="Haeckl F.J.F.P.J."/>
            <person name="Gunesch A.P."/>
            <person name="Birkelbach J."/>
            <person name="Nuebel U."/>
            <person name="Pietschmann T."/>
            <person name="Bach T."/>
            <person name="Mueller R."/>
        </authorList>
    </citation>
    <scope>NUCLEOTIDE SEQUENCE [LARGE SCALE GENOMIC DNA]</scope>
    <source>
        <strain evidence="3 4">MSr11954</strain>
    </source>
</reference>
<evidence type="ECO:0000313" key="4">
    <source>
        <dbReference type="Proteomes" id="UP001370348"/>
    </source>
</evidence>
<keyword evidence="1" id="KW-0732">Signal</keyword>